<gene>
    <name evidence="6" type="ORF">GCM10007916_31810</name>
</gene>
<name>A0ABQ6E403_9GAMM</name>
<evidence type="ECO:0000313" key="7">
    <source>
        <dbReference type="Proteomes" id="UP001157353"/>
    </source>
</evidence>
<dbReference type="EMBL" id="BSPQ01000018">
    <property type="protein sequence ID" value="GLS92111.1"/>
    <property type="molecule type" value="Genomic_DNA"/>
</dbReference>
<dbReference type="PANTHER" id="PTHR30118:SF12">
    <property type="entry name" value="TRANSCRIPTIONAL REGULATOR LYSR FAMILY"/>
    <property type="match status" value="1"/>
</dbReference>
<dbReference type="InterPro" id="IPR005119">
    <property type="entry name" value="LysR_subst-bd"/>
</dbReference>
<evidence type="ECO:0000256" key="1">
    <source>
        <dbReference type="ARBA" id="ARBA00009437"/>
    </source>
</evidence>
<comment type="similarity">
    <text evidence="1">Belongs to the LysR transcriptional regulatory family.</text>
</comment>
<dbReference type="RefSeq" id="WP_284205207.1">
    <property type="nucleotide sequence ID" value="NZ_BSPQ01000018.1"/>
</dbReference>
<dbReference type="PROSITE" id="PS50931">
    <property type="entry name" value="HTH_LYSR"/>
    <property type="match status" value="1"/>
</dbReference>
<evidence type="ECO:0000256" key="3">
    <source>
        <dbReference type="ARBA" id="ARBA00023125"/>
    </source>
</evidence>
<dbReference type="Pfam" id="PF00126">
    <property type="entry name" value="HTH_1"/>
    <property type="match status" value="1"/>
</dbReference>
<proteinExistence type="inferred from homology"/>
<keyword evidence="2" id="KW-0805">Transcription regulation</keyword>
<sequence length="302" mass="34067">MDNLDIKSLKVLLNLYTTCNTYHTAEQMDLSQSSVARILAKCRQALNDPLFIRSGIQLVPTAYADTLAEKLPTIINQYEDAVTNHKDFKIGELTGRYQLFLSHPAQLVYGVKLFELLNKSAPNATWYIKGWESTSVEQLLDGSALIGVNYYASNFPNSIIQYPVCDDDFLILATHDHALHKKQNITFRDIAEYPFISLTIPSWDERNRYLDNAFQSIEKSPKISLQTDSIHLGIQVAQTSNMLLTASKRMANEFTAVLSPLNFEIETALLPTAQVVCSFSRKNANKPLVKWLKKQICQLASS</sequence>
<keyword evidence="4" id="KW-0804">Transcription</keyword>
<reference evidence="7" key="1">
    <citation type="journal article" date="2019" name="Int. J. Syst. Evol. Microbiol.">
        <title>The Global Catalogue of Microorganisms (GCM) 10K type strain sequencing project: providing services to taxonomists for standard genome sequencing and annotation.</title>
        <authorList>
            <consortium name="The Broad Institute Genomics Platform"/>
            <consortium name="The Broad Institute Genome Sequencing Center for Infectious Disease"/>
            <person name="Wu L."/>
            <person name="Ma J."/>
        </authorList>
    </citation>
    <scope>NUCLEOTIDE SEQUENCE [LARGE SCALE GENOMIC DNA]</scope>
    <source>
        <strain evidence="7">NBRC 103166</strain>
    </source>
</reference>
<evidence type="ECO:0000313" key="6">
    <source>
        <dbReference type="EMBL" id="GLS92111.1"/>
    </source>
</evidence>
<evidence type="ECO:0000256" key="2">
    <source>
        <dbReference type="ARBA" id="ARBA00023015"/>
    </source>
</evidence>
<dbReference type="Gene3D" id="1.10.10.10">
    <property type="entry name" value="Winged helix-like DNA-binding domain superfamily/Winged helix DNA-binding domain"/>
    <property type="match status" value="1"/>
</dbReference>
<keyword evidence="3" id="KW-0238">DNA-binding</keyword>
<evidence type="ECO:0000259" key="5">
    <source>
        <dbReference type="PROSITE" id="PS50931"/>
    </source>
</evidence>
<dbReference type="InterPro" id="IPR000847">
    <property type="entry name" value="LysR_HTH_N"/>
</dbReference>
<comment type="caution">
    <text evidence="6">The sequence shown here is derived from an EMBL/GenBank/DDBJ whole genome shotgun (WGS) entry which is preliminary data.</text>
</comment>
<feature type="domain" description="HTH lysR-type" evidence="5">
    <location>
        <begin position="4"/>
        <end position="61"/>
    </location>
</feature>
<keyword evidence="7" id="KW-1185">Reference proteome</keyword>
<accession>A0ABQ6E403</accession>
<dbReference type="Proteomes" id="UP001157353">
    <property type="component" value="Unassembled WGS sequence"/>
</dbReference>
<dbReference type="PANTHER" id="PTHR30118">
    <property type="entry name" value="HTH-TYPE TRANSCRIPTIONAL REGULATOR LEUO-RELATED"/>
    <property type="match status" value="1"/>
</dbReference>
<dbReference type="Pfam" id="PF03466">
    <property type="entry name" value="LysR_substrate"/>
    <property type="match status" value="1"/>
</dbReference>
<dbReference type="InterPro" id="IPR050389">
    <property type="entry name" value="LysR-type_TF"/>
</dbReference>
<organism evidence="6 7">
    <name type="scientific">Psychromonas marina</name>
    <dbReference type="NCBI Taxonomy" id="88364"/>
    <lineage>
        <taxon>Bacteria</taxon>
        <taxon>Pseudomonadati</taxon>
        <taxon>Pseudomonadota</taxon>
        <taxon>Gammaproteobacteria</taxon>
        <taxon>Alteromonadales</taxon>
        <taxon>Psychromonadaceae</taxon>
        <taxon>Psychromonas</taxon>
    </lineage>
</organism>
<dbReference type="SUPFAM" id="SSF53850">
    <property type="entry name" value="Periplasmic binding protein-like II"/>
    <property type="match status" value="1"/>
</dbReference>
<dbReference type="SUPFAM" id="SSF46785">
    <property type="entry name" value="Winged helix' DNA-binding domain"/>
    <property type="match status" value="1"/>
</dbReference>
<protein>
    <submittedName>
        <fullName evidence="6">LysR family transcriptional regulator</fullName>
    </submittedName>
</protein>
<dbReference type="InterPro" id="IPR036388">
    <property type="entry name" value="WH-like_DNA-bd_sf"/>
</dbReference>
<dbReference type="InterPro" id="IPR036390">
    <property type="entry name" value="WH_DNA-bd_sf"/>
</dbReference>
<dbReference type="Gene3D" id="3.40.190.10">
    <property type="entry name" value="Periplasmic binding protein-like II"/>
    <property type="match status" value="2"/>
</dbReference>
<evidence type="ECO:0000256" key="4">
    <source>
        <dbReference type="ARBA" id="ARBA00023163"/>
    </source>
</evidence>